<dbReference type="FunCoup" id="A0A151ZD30">
    <property type="interactions" value="601"/>
</dbReference>
<comment type="similarity">
    <text evidence="1">Belongs to the protein kinase superfamily. TKL Ser/Thr protein kinase family. ROCO subfamily.</text>
</comment>
<dbReference type="InterPro" id="IPR008271">
    <property type="entry name" value="Ser/Thr_kinase_AS"/>
</dbReference>
<reference evidence="13 14" key="1">
    <citation type="submission" date="2015-12" db="EMBL/GenBank/DDBJ databases">
        <title>Dictyostelia acquired genes for synthesis and detection of signals that induce cell-type specialization by lateral gene transfer from prokaryotes.</title>
        <authorList>
            <person name="Gloeckner G."/>
            <person name="Schaap P."/>
        </authorList>
    </citation>
    <scope>NUCLEOTIDE SEQUENCE [LARGE SCALE GENOMIC DNA]</scope>
    <source>
        <strain evidence="13 14">TK</strain>
    </source>
</reference>
<evidence type="ECO:0000256" key="3">
    <source>
        <dbReference type="ARBA" id="ARBA00022679"/>
    </source>
</evidence>
<gene>
    <name evidence="13" type="ORF">DLAC_07643</name>
</gene>
<name>A0A151ZD30_TIELA</name>
<keyword evidence="4" id="KW-0677">Repeat</keyword>
<dbReference type="InterPro" id="IPR001245">
    <property type="entry name" value="Ser-Thr/Tyr_kinase_cat_dom"/>
</dbReference>
<dbReference type="Gene3D" id="1.10.510.10">
    <property type="entry name" value="Transferase(Phosphotransferase) domain 1"/>
    <property type="match status" value="1"/>
</dbReference>
<dbReference type="OMA" id="WNWRWLA"/>
<evidence type="ECO:0000256" key="4">
    <source>
        <dbReference type="ARBA" id="ARBA00022737"/>
    </source>
</evidence>
<dbReference type="InterPro" id="IPR000719">
    <property type="entry name" value="Prot_kinase_dom"/>
</dbReference>
<dbReference type="PROSITE" id="PS00108">
    <property type="entry name" value="PROTEIN_KINASE_ST"/>
    <property type="match status" value="1"/>
</dbReference>
<comment type="catalytic activity">
    <reaction evidence="8">
        <text>L-threonyl-[protein] + ATP = O-phospho-L-threonyl-[protein] + ADP + H(+)</text>
        <dbReference type="Rhea" id="RHEA:46608"/>
        <dbReference type="Rhea" id="RHEA-COMP:11060"/>
        <dbReference type="Rhea" id="RHEA-COMP:11605"/>
        <dbReference type="ChEBI" id="CHEBI:15378"/>
        <dbReference type="ChEBI" id="CHEBI:30013"/>
        <dbReference type="ChEBI" id="CHEBI:30616"/>
        <dbReference type="ChEBI" id="CHEBI:61977"/>
        <dbReference type="ChEBI" id="CHEBI:456216"/>
        <dbReference type="EC" id="2.7.11.1"/>
    </reaction>
</comment>
<dbReference type="EMBL" id="LODT01000034">
    <property type="protein sequence ID" value="KYQ91841.1"/>
    <property type="molecule type" value="Genomic_DNA"/>
</dbReference>
<protein>
    <submittedName>
        <fullName evidence="13">WD40 repeat-containing protein</fullName>
    </submittedName>
</protein>
<dbReference type="InterPro" id="IPR011009">
    <property type="entry name" value="Kinase-like_dom_sf"/>
</dbReference>
<dbReference type="InterPro" id="IPR027417">
    <property type="entry name" value="P-loop_NTPase"/>
</dbReference>
<dbReference type="OrthoDB" id="18832at2759"/>
<dbReference type="PANTHER" id="PTHR44329:SF298">
    <property type="entry name" value="MIXED LINEAGE KINASE DOMAIN-LIKE PROTEIN"/>
    <property type="match status" value="1"/>
</dbReference>
<keyword evidence="3" id="KW-0808">Transferase</keyword>
<feature type="domain" description="Protein kinase" evidence="12">
    <location>
        <begin position="1435"/>
        <end position="1699"/>
    </location>
</feature>
<evidence type="ECO:0000256" key="1">
    <source>
        <dbReference type="ARBA" id="ARBA00008171"/>
    </source>
</evidence>
<feature type="compositionally biased region" description="Low complexity" evidence="11">
    <location>
        <begin position="191"/>
        <end position="214"/>
    </location>
</feature>
<keyword evidence="5 10" id="KW-0547">Nucleotide-binding</keyword>
<dbReference type="CDD" id="cd13999">
    <property type="entry name" value="STKc_MAP3K-like"/>
    <property type="match status" value="1"/>
</dbReference>
<dbReference type="GO" id="GO:0004674">
    <property type="term" value="F:protein serine/threonine kinase activity"/>
    <property type="evidence" value="ECO:0007669"/>
    <property type="project" value="UniProtKB-KW"/>
</dbReference>
<dbReference type="Gene3D" id="1.10.506.10">
    <property type="entry name" value="GTPase Activation - p120gap, domain 1"/>
    <property type="match status" value="1"/>
</dbReference>
<feature type="binding site" evidence="10">
    <location>
        <position position="1464"/>
    </location>
    <ligand>
        <name>ATP</name>
        <dbReference type="ChEBI" id="CHEBI:30616"/>
    </ligand>
</feature>
<evidence type="ECO:0000256" key="7">
    <source>
        <dbReference type="ARBA" id="ARBA00022840"/>
    </source>
</evidence>
<dbReference type="PANTHER" id="PTHR44329">
    <property type="entry name" value="SERINE/THREONINE-PROTEIN KINASE TNNI3K-RELATED"/>
    <property type="match status" value="1"/>
</dbReference>
<evidence type="ECO:0000313" key="13">
    <source>
        <dbReference type="EMBL" id="KYQ91841.1"/>
    </source>
</evidence>
<evidence type="ECO:0000256" key="5">
    <source>
        <dbReference type="ARBA" id="ARBA00022741"/>
    </source>
</evidence>
<dbReference type="PROSITE" id="PS00107">
    <property type="entry name" value="PROTEIN_KINASE_ATP"/>
    <property type="match status" value="1"/>
</dbReference>
<dbReference type="Pfam" id="PF16095">
    <property type="entry name" value="COR-A"/>
    <property type="match status" value="1"/>
</dbReference>
<dbReference type="Pfam" id="PF25497">
    <property type="entry name" value="COR-B"/>
    <property type="match status" value="1"/>
</dbReference>
<feature type="compositionally biased region" description="Polar residues" evidence="11">
    <location>
        <begin position="1740"/>
        <end position="1760"/>
    </location>
</feature>
<dbReference type="Gene3D" id="3.40.50.300">
    <property type="entry name" value="P-loop containing nucleotide triphosphate hydrolases"/>
    <property type="match status" value="1"/>
</dbReference>
<dbReference type="InterPro" id="IPR015943">
    <property type="entry name" value="WD40/YVTN_repeat-like_dom_sf"/>
</dbReference>
<keyword evidence="14" id="KW-1185">Reference proteome</keyword>
<dbReference type="PROSITE" id="PS50011">
    <property type="entry name" value="PROTEIN_KINASE_DOM"/>
    <property type="match status" value="1"/>
</dbReference>
<evidence type="ECO:0000259" key="12">
    <source>
        <dbReference type="PROSITE" id="PS50011"/>
    </source>
</evidence>
<dbReference type="STRING" id="361077.A0A151ZD30"/>
<dbReference type="InterPro" id="IPR051681">
    <property type="entry name" value="Ser/Thr_Kinases-Pseudokinases"/>
</dbReference>
<accession>A0A151ZD30</accession>
<dbReference type="Gene3D" id="3.30.310.200">
    <property type="match status" value="1"/>
</dbReference>
<comment type="caution">
    <text evidence="13">The sequence shown here is derived from an EMBL/GenBank/DDBJ whole genome shotgun (WGS) entry which is preliminary data.</text>
</comment>
<dbReference type="InParanoid" id="A0A151ZD30"/>
<dbReference type="SUPFAM" id="SSF48350">
    <property type="entry name" value="GTPase activation domain, GAP"/>
    <property type="match status" value="1"/>
</dbReference>
<keyword evidence="2" id="KW-0723">Serine/threonine-protein kinase</keyword>
<dbReference type="InterPro" id="IPR008936">
    <property type="entry name" value="Rho_GTPase_activation_prot"/>
</dbReference>
<dbReference type="Gene3D" id="2.130.10.10">
    <property type="entry name" value="YVTN repeat-like/Quinoprotein amine dehydrogenase"/>
    <property type="match status" value="1"/>
</dbReference>
<dbReference type="Proteomes" id="UP000076078">
    <property type="component" value="Unassembled WGS sequence"/>
</dbReference>
<dbReference type="Pfam" id="PF07714">
    <property type="entry name" value="PK_Tyr_Ser-Thr"/>
    <property type="match status" value="1"/>
</dbReference>
<dbReference type="GO" id="GO:0005737">
    <property type="term" value="C:cytoplasm"/>
    <property type="evidence" value="ECO:0007669"/>
    <property type="project" value="UniProtKB-ARBA"/>
</dbReference>
<evidence type="ECO:0000256" key="2">
    <source>
        <dbReference type="ARBA" id="ARBA00022527"/>
    </source>
</evidence>
<evidence type="ECO:0000256" key="9">
    <source>
        <dbReference type="ARBA" id="ARBA00048679"/>
    </source>
</evidence>
<dbReference type="InterPro" id="IPR032171">
    <property type="entry name" value="COR-A"/>
</dbReference>
<dbReference type="InterPro" id="IPR011047">
    <property type="entry name" value="Quinoprotein_ADH-like_sf"/>
</dbReference>
<organism evidence="13 14">
    <name type="scientific">Tieghemostelium lacteum</name>
    <name type="common">Slime mold</name>
    <name type="synonym">Dictyostelium lacteum</name>
    <dbReference type="NCBI Taxonomy" id="361077"/>
    <lineage>
        <taxon>Eukaryota</taxon>
        <taxon>Amoebozoa</taxon>
        <taxon>Evosea</taxon>
        <taxon>Eumycetozoa</taxon>
        <taxon>Dictyostelia</taxon>
        <taxon>Dictyosteliales</taxon>
        <taxon>Raperosteliaceae</taxon>
        <taxon>Tieghemostelium</taxon>
    </lineage>
</organism>
<dbReference type="SUPFAM" id="SSF50998">
    <property type="entry name" value="Quinoprotein alcohol dehydrogenase-like"/>
    <property type="match status" value="1"/>
</dbReference>
<dbReference type="GO" id="GO:0005524">
    <property type="term" value="F:ATP binding"/>
    <property type="evidence" value="ECO:0007669"/>
    <property type="project" value="UniProtKB-UniRule"/>
</dbReference>
<evidence type="ECO:0000256" key="11">
    <source>
        <dbReference type="SAM" id="MobiDB-lite"/>
    </source>
</evidence>
<evidence type="ECO:0000313" key="14">
    <source>
        <dbReference type="Proteomes" id="UP000076078"/>
    </source>
</evidence>
<sequence>MEKIVIFKNLLLLTDIKFSYSLFDALNKCINAQKSTEILNSLIVLMDDQYLFLLKEFLQFNLADANLTSSLNENDINSIQSPQNVIHRMIATYLKYHLGGVMEKILFQQMTHFQEYIATLPQLNQITQNVATTTTSNTLVNSSPSPSSKSILSFEHNADSFGGGLTLGSNGSGSASLGGSGNSIPPPSPSTPSTLSSSLSTSTSSTPPYPQTTTNTTTQYNFEIIHNELVKCTSSIINTVLRSFEKIPNVIVEMFKIVDCQISQNSGNDQLSIDIIKRLFFTKLICPIVTNFKANSTSQPIISKIFIELSKILNDVLSQKDIVHKLPATTHEQIQLFILKLVGKGTEATPFNNITTTPSISKEEAYITATSIFKLEFSSIEEVFRKNSTVDSKCLLYFNLYKEVIHSLRAYQPIPPPLSTSNSGSNNSRNSMNPFLTLKNPLMSRDTSLGIGLNFSTGSSNTNSPGNRSISLSKKFTADELKTSYSGKSHRKRCQILHLKYSKNTTVQIQIQSDSVIVSRQVTVPSSLTIQSLINRIICDIEFSDLNIGSRGEDYEISVKYNEDTCKVQTDDGEILCEPELPLWMYDIESDTTLFFRPKKPTLKTNNNNTNNLTTMQLKFIFPNSAKSCILNVDPFSTPQHIINNQLSKFMSLNDPSHLGFFHTNTSEGSDQSPTNSSVSGYTQKLSNEIPLVNHNRLINMDIIQVAPLHSFEFSNESKSASTLFDADQTIEYIVNSLSAEFNAVQSSPSGISMQSFIQNSKNYQTYSLALISKNNFLPMFLPNHSKLSDYSINVGDEFLLATKSFVPLAEGQDDFTKVEYQSMSASNLEKTLHENSPVKSKFVVTWKGPIDTDHINVNVSYLNTLANAPNTPSPSNNEKPFLSNTISQEITHICNTKYDYCINSQVKLCIVGDETNEKIGFYNSLRRSTLKPRESFQDLQTTMLLETSTVVHDWQMDQTTFKLFYFNGCDLYQPVLPFFLSPQSIFIITYNVQNVNIGTIEYWLEIIHTKSKGSLVYLVGLVNDDRTKIPYRLDTYETFQRFSNIVDFSTCNYRNLKQIKQLAMRLQQTSHQKPFQSRIPIPYIVLKNQVSESIRDFGSQSSKMPIATIQSIKKHCRILGLEPRDIEEALKYLYQTGDILMFMNEADADILKNLVFLDSQWMSRLFTSIHKLRHQNGMLILDKIKNVWDDYPQSTFKPMLLEKLELLHNSVEDNSMVIPLLFSEERPLSMSDVWPTFEANNSIGASPKANLSLLEMLGVTLPTYTKEHQRVYEFQFLPKGFFSRLSVKLLQFYNPLYIWSSGMVLSKEELWGGASSNSNSQCFIEYFPNQYKLKFSIRNDQNDELLKSLTDIISSFVMWYFPGRLERMSVVCGHCIQSGIQGATLFAMDHLEKEASQGKDYVYCKNTNKIAISELAFELTMRSTKFSIVPFSDLTVGPTIGTGSYATVYRGKWTQSLEEVAIKYLNTEDGDNSEKFREFRNEAQITGELQHENIVSLKCVTLNPFCIVTELLQFGDLNKYIHNSPDPFTWNLVFKLALDIAKGMNFLHSCKPIIVHRDLKSANILLGGPNKDNIYAKVSDFGLSIKPLLGNEVKGRTVFNWRWLAPEIMLNKQYTEKVDIYSYGIILWEIITRELPFEDVYDQYKWNSILEEKIMAGLRPKIPDECPLLMRLLIADCWSGDPNKRPSFQTILDRLESMKSSFSLNEKVEFQATKELVVPLLPDLESTLNQNDSFDMPSTPGSSRSRSYTYEGPNLSSSSTPLDTSVVSFDKMITSSIDMNVTNSSNLSSDTNGSSASYANEILSFSNWVQPGTLHSSIHCLLHVPKPIVGIDSQIWVGFGDGSVAVYNSVTKAQVHLIKISEASRINGMIIVKKKVSGAKAVLNNLNKASDQDDIQVWAYFNEGILVFETKAPYKMLKLIKLNYVSYLLDDNENVLANCKEKSGSYLRVISKTKHKSKKLIPVKTLDSQIHQITSFYIHSIQGKAWIGTDKGFLGVYDYPSFQMIWNNSHIHSGINNPIHSIKRIENEIWSVSEKSIFTHNYYTGDFLKKIDNPTSRILHVLQLDSQFVMGSCFDGTMVMFDLKNNQRLIEHVKKVHKEAIHSSALIPLSGNKFEIWCCSLDRKISIFSKYDSI</sequence>
<keyword evidence="7 10" id="KW-0067">ATP-binding</keyword>
<proteinExistence type="inferred from homology"/>
<feature type="region of interest" description="Disordered" evidence="11">
    <location>
        <begin position="1729"/>
        <end position="1760"/>
    </location>
</feature>
<feature type="region of interest" description="Disordered" evidence="11">
    <location>
        <begin position="172"/>
        <end position="214"/>
    </location>
</feature>
<dbReference type="SMART" id="SM00220">
    <property type="entry name" value="S_TKc"/>
    <property type="match status" value="1"/>
</dbReference>
<comment type="catalytic activity">
    <reaction evidence="9">
        <text>L-seryl-[protein] + ATP = O-phospho-L-seryl-[protein] + ADP + H(+)</text>
        <dbReference type="Rhea" id="RHEA:17989"/>
        <dbReference type="Rhea" id="RHEA-COMP:9863"/>
        <dbReference type="Rhea" id="RHEA-COMP:11604"/>
        <dbReference type="ChEBI" id="CHEBI:15378"/>
        <dbReference type="ChEBI" id="CHEBI:29999"/>
        <dbReference type="ChEBI" id="CHEBI:30616"/>
        <dbReference type="ChEBI" id="CHEBI:83421"/>
        <dbReference type="ChEBI" id="CHEBI:456216"/>
        <dbReference type="EC" id="2.7.11.1"/>
    </reaction>
</comment>
<dbReference type="InterPro" id="IPR017441">
    <property type="entry name" value="Protein_kinase_ATP_BS"/>
</dbReference>
<dbReference type="InterPro" id="IPR057263">
    <property type="entry name" value="COR-B"/>
</dbReference>
<evidence type="ECO:0000256" key="6">
    <source>
        <dbReference type="ARBA" id="ARBA00022777"/>
    </source>
</evidence>
<evidence type="ECO:0000256" key="10">
    <source>
        <dbReference type="PROSITE-ProRule" id="PRU10141"/>
    </source>
</evidence>
<dbReference type="SUPFAM" id="SSF56112">
    <property type="entry name" value="Protein kinase-like (PK-like)"/>
    <property type="match status" value="1"/>
</dbReference>
<keyword evidence="6" id="KW-0418">Kinase</keyword>
<evidence type="ECO:0000256" key="8">
    <source>
        <dbReference type="ARBA" id="ARBA00047899"/>
    </source>
</evidence>